<comment type="subcellular location">
    <subcellularLocation>
        <location evidence="4 14">Cytoplasm</location>
    </subcellularLocation>
</comment>
<evidence type="ECO:0000256" key="8">
    <source>
        <dbReference type="ARBA" id="ARBA00022490"/>
    </source>
</evidence>
<dbReference type="AlphaFoldDB" id="A0A9X2IDK3"/>
<dbReference type="InterPro" id="IPR001352">
    <property type="entry name" value="RNase_HII/HIII"/>
</dbReference>
<evidence type="ECO:0000256" key="3">
    <source>
        <dbReference type="ARBA" id="ARBA00004065"/>
    </source>
</evidence>
<dbReference type="GO" id="GO:0006298">
    <property type="term" value="P:mismatch repair"/>
    <property type="evidence" value="ECO:0007669"/>
    <property type="project" value="TreeGrafter"/>
</dbReference>
<dbReference type="SUPFAM" id="SSF53098">
    <property type="entry name" value="Ribonuclease H-like"/>
    <property type="match status" value="1"/>
</dbReference>
<evidence type="ECO:0000256" key="1">
    <source>
        <dbReference type="ARBA" id="ARBA00000077"/>
    </source>
</evidence>
<keyword evidence="8 14" id="KW-0963">Cytoplasm</keyword>
<dbReference type="GO" id="GO:0030145">
    <property type="term" value="F:manganese ion binding"/>
    <property type="evidence" value="ECO:0007669"/>
    <property type="project" value="UniProtKB-UniRule"/>
</dbReference>
<dbReference type="GO" id="GO:0005737">
    <property type="term" value="C:cytoplasm"/>
    <property type="evidence" value="ECO:0007669"/>
    <property type="project" value="UniProtKB-SubCell"/>
</dbReference>
<evidence type="ECO:0000256" key="13">
    <source>
        <dbReference type="ARBA" id="ARBA00023211"/>
    </source>
</evidence>
<dbReference type="GO" id="GO:0043137">
    <property type="term" value="P:DNA replication, removal of RNA primer"/>
    <property type="evidence" value="ECO:0007669"/>
    <property type="project" value="TreeGrafter"/>
</dbReference>
<dbReference type="CDD" id="cd07182">
    <property type="entry name" value="RNase_HII_bacteria_HII_like"/>
    <property type="match status" value="1"/>
</dbReference>
<dbReference type="Proteomes" id="UP001139485">
    <property type="component" value="Unassembled WGS sequence"/>
</dbReference>
<dbReference type="EMBL" id="JAMOIL010000001">
    <property type="protein sequence ID" value="MCM0619118.1"/>
    <property type="molecule type" value="Genomic_DNA"/>
</dbReference>
<reference evidence="18" key="1">
    <citation type="submission" date="2022-05" db="EMBL/GenBank/DDBJ databases">
        <authorList>
            <person name="Tuo L."/>
        </authorList>
    </citation>
    <scope>NUCLEOTIDE SEQUENCE</scope>
    <source>
        <strain evidence="18">BSK12Z-4</strain>
    </source>
</reference>
<dbReference type="InterPro" id="IPR012337">
    <property type="entry name" value="RNaseH-like_sf"/>
</dbReference>
<evidence type="ECO:0000256" key="9">
    <source>
        <dbReference type="ARBA" id="ARBA00022722"/>
    </source>
</evidence>
<keyword evidence="13 14" id="KW-0464">Manganese</keyword>
<evidence type="ECO:0000313" key="18">
    <source>
        <dbReference type="EMBL" id="MCM0619118.1"/>
    </source>
</evidence>
<comment type="similarity">
    <text evidence="5 14 16">Belongs to the RNase HII family.</text>
</comment>
<evidence type="ECO:0000256" key="4">
    <source>
        <dbReference type="ARBA" id="ARBA00004496"/>
    </source>
</evidence>
<dbReference type="InterPro" id="IPR036397">
    <property type="entry name" value="RNaseH_sf"/>
</dbReference>
<sequence>MQLPTHDLEDEVRATTGADVLAGVDEVGRGAAAGDLVVCAVVGGPRPAPEGLADSKLLTPATRARLELEVTDWVAGHAFGHAHAAEIDDLGMARCLGLAARRALEALPQRPDHVLLDGPHDYVGHPWSVTARAGADRTSVLVAAASVLAKEHRDRTMRALAETHPGYGLAENVGYLSEAHEEAIGRLGPTPEHRTSWSFMDRHPQWEHSRRGVVQLSLFRG</sequence>
<evidence type="ECO:0000256" key="15">
    <source>
        <dbReference type="PROSITE-ProRule" id="PRU01319"/>
    </source>
</evidence>
<evidence type="ECO:0000256" key="7">
    <source>
        <dbReference type="ARBA" id="ARBA00019179"/>
    </source>
</evidence>
<protein>
    <recommendedName>
        <fullName evidence="7 14">Ribonuclease HII</fullName>
        <shortName evidence="14">RNase HII</shortName>
        <ecNumber evidence="6 14">3.1.26.4</ecNumber>
    </recommendedName>
</protein>
<evidence type="ECO:0000256" key="16">
    <source>
        <dbReference type="RuleBase" id="RU003515"/>
    </source>
</evidence>
<comment type="function">
    <text evidence="3 14 16">Endonuclease that specifically degrades the RNA of RNA-DNA hybrids.</text>
</comment>
<dbReference type="PROSITE" id="PS51975">
    <property type="entry name" value="RNASE_H_2"/>
    <property type="match status" value="1"/>
</dbReference>
<comment type="catalytic activity">
    <reaction evidence="1 14 15 16">
        <text>Endonucleolytic cleavage to 5'-phosphomonoester.</text>
        <dbReference type="EC" id="3.1.26.4"/>
    </reaction>
</comment>
<dbReference type="GO" id="GO:0032299">
    <property type="term" value="C:ribonuclease H2 complex"/>
    <property type="evidence" value="ECO:0007669"/>
    <property type="project" value="TreeGrafter"/>
</dbReference>
<keyword evidence="19" id="KW-1185">Reference proteome</keyword>
<evidence type="ECO:0000256" key="12">
    <source>
        <dbReference type="ARBA" id="ARBA00022801"/>
    </source>
</evidence>
<evidence type="ECO:0000259" key="17">
    <source>
        <dbReference type="PROSITE" id="PS51975"/>
    </source>
</evidence>
<evidence type="ECO:0000256" key="11">
    <source>
        <dbReference type="ARBA" id="ARBA00022759"/>
    </source>
</evidence>
<dbReference type="InterPro" id="IPR024567">
    <property type="entry name" value="RNase_HII/HIII_dom"/>
</dbReference>
<keyword evidence="9 14" id="KW-0540">Nuclease</keyword>
<evidence type="ECO:0000256" key="10">
    <source>
        <dbReference type="ARBA" id="ARBA00022723"/>
    </source>
</evidence>
<dbReference type="HAMAP" id="MF_00052_B">
    <property type="entry name" value="RNase_HII_B"/>
    <property type="match status" value="1"/>
</dbReference>
<dbReference type="NCBIfam" id="NF000595">
    <property type="entry name" value="PRK00015.1-3"/>
    <property type="match status" value="1"/>
</dbReference>
<comment type="cofactor">
    <cofactor evidence="2">
        <name>Mg(2+)</name>
        <dbReference type="ChEBI" id="CHEBI:18420"/>
    </cofactor>
</comment>
<name>A0A9X2IDK3_9ACTN</name>
<accession>A0A9X2IDK3</accession>
<dbReference type="RefSeq" id="WP_250826007.1">
    <property type="nucleotide sequence ID" value="NZ_JAMOIL010000001.1"/>
</dbReference>
<evidence type="ECO:0000256" key="5">
    <source>
        <dbReference type="ARBA" id="ARBA00007383"/>
    </source>
</evidence>
<evidence type="ECO:0000313" key="19">
    <source>
        <dbReference type="Proteomes" id="UP001139485"/>
    </source>
</evidence>
<keyword evidence="12 14" id="KW-0378">Hydrolase</keyword>
<feature type="binding site" evidence="14 15">
    <location>
        <position position="25"/>
    </location>
    <ligand>
        <name>a divalent metal cation</name>
        <dbReference type="ChEBI" id="CHEBI:60240"/>
    </ligand>
</feature>
<comment type="caution">
    <text evidence="18">The sequence shown here is derived from an EMBL/GenBank/DDBJ whole genome shotgun (WGS) entry which is preliminary data.</text>
</comment>
<dbReference type="GO" id="GO:0003723">
    <property type="term" value="F:RNA binding"/>
    <property type="evidence" value="ECO:0007669"/>
    <property type="project" value="UniProtKB-UniRule"/>
</dbReference>
<dbReference type="Pfam" id="PF01351">
    <property type="entry name" value="RNase_HII"/>
    <property type="match status" value="1"/>
</dbReference>
<dbReference type="Gene3D" id="3.30.420.10">
    <property type="entry name" value="Ribonuclease H-like superfamily/Ribonuclease H"/>
    <property type="match status" value="1"/>
</dbReference>
<evidence type="ECO:0000256" key="2">
    <source>
        <dbReference type="ARBA" id="ARBA00001946"/>
    </source>
</evidence>
<dbReference type="PANTHER" id="PTHR10954">
    <property type="entry name" value="RIBONUCLEASE H2 SUBUNIT A"/>
    <property type="match status" value="1"/>
</dbReference>
<comment type="cofactor">
    <cofactor evidence="14 15">
        <name>Mn(2+)</name>
        <dbReference type="ChEBI" id="CHEBI:29035"/>
    </cofactor>
    <cofactor evidence="14 15">
        <name>Mg(2+)</name>
        <dbReference type="ChEBI" id="CHEBI:18420"/>
    </cofactor>
    <text evidence="14 15">Manganese or magnesium. Binds 1 divalent metal ion per monomer in the absence of substrate. May bind a second metal ion after substrate binding.</text>
</comment>
<gene>
    <name evidence="14" type="primary">rnhB</name>
    <name evidence="18" type="ORF">M8330_02265</name>
</gene>
<evidence type="ECO:0000256" key="14">
    <source>
        <dbReference type="HAMAP-Rule" id="MF_00052"/>
    </source>
</evidence>
<feature type="domain" description="RNase H type-2" evidence="17">
    <location>
        <begin position="19"/>
        <end position="209"/>
    </location>
</feature>
<proteinExistence type="inferred from homology"/>
<feature type="binding site" evidence="14 15">
    <location>
        <position position="26"/>
    </location>
    <ligand>
        <name>a divalent metal cation</name>
        <dbReference type="ChEBI" id="CHEBI:60240"/>
    </ligand>
</feature>
<dbReference type="GO" id="GO:0004523">
    <property type="term" value="F:RNA-DNA hybrid ribonuclease activity"/>
    <property type="evidence" value="ECO:0007669"/>
    <property type="project" value="UniProtKB-UniRule"/>
</dbReference>
<dbReference type="EC" id="3.1.26.4" evidence="6 14"/>
<evidence type="ECO:0000256" key="6">
    <source>
        <dbReference type="ARBA" id="ARBA00012180"/>
    </source>
</evidence>
<dbReference type="InterPro" id="IPR022898">
    <property type="entry name" value="RNase_HII"/>
</dbReference>
<keyword evidence="10 14" id="KW-0479">Metal-binding</keyword>
<organism evidence="18 19">
    <name type="scientific">Nocardioides bruguierae</name>
    <dbReference type="NCBI Taxonomy" id="2945102"/>
    <lineage>
        <taxon>Bacteria</taxon>
        <taxon>Bacillati</taxon>
        <taxon>Actinomycetota</taxon>
        <taxon>Actinomycetes</taxon>
        <taxon>Propionibacteriales</taxon>
        <taxon>Nocardioidaceae</taxon>
        <taxon>Nocardioides</taxon>
    </lineage>
</organism>
<dbReference type="PANTHER" id="PTHR10954:SF18">
    <property type="entry name" value="RIBONUCLEASE HII"/>
    <property type="match status" value="1"/>
</dbReference>
<keyword evidence="11 14" id="KW-0255">Endonuclease</keyword>
<feature type="binding site" evidence="14 15">
    <location>
        <position position="117"/>
    </location>
    <ligand>
        <name>a divalent metal cation</name>
        <dbReference type="ChEBI" id="CHEBI:60240"/>
    </ligand>
</feature>